<evidence type="ECO:0000313" key="17">
    <source>
        <dbReference type="EMBL" id="MFB9886041.1"/>
    </source>
</evidence>
<evidence type="ECO:0000256" key="6">
    <source>
        <dbReference type="ARBA" id="ARBA00022679"/>
    </source>
</evidence>
<dbReference type="SUPFAM" id="SSF55874">
    <property type="entry name" value="ATPase domain of HSP90 chaperone/DNA topoisomerase II/histidine kinase"/>
    <property type="match status" value="1"/>
</dbReference>
<evidence type="ECO:0000256" key="13">
    <source>
        <dbReference type="ARBA" id="ARBA00023136"/>
    </source>
</evidence>
<organism evidence="17 18">
    <name type="scientific">Balneatrix alpica</name>
    <dbReference type="NCBI Taxonomy" id="75684"/>
    <lineage>
        <taxon>Bacteria</taxon>
        <taxon>Pseudomonadati</taxon>
        <taxon>Pseudomonadota</taxon>
        <taxon>Gammaproteobacteria</taxon>
        <taxon>Oceanospirillales</taxon>
        <taxon>Balneatrichaceae</taxon>
        <taxon>Balneatrix</taxon>
    </lineage>
</organism>
<dbReference type="PRINTS" id="PR00344">
    <property type="entry name" value="BCTRLSENSOR"/>
</dbReference>
<evidence type="ECO:0000256" key="4">
    <source>
        <dbReference type="ARBA" id="ARBA00022519"/>
    </source>
</evidence>
<keyword evidence="18" id="KW-1185">Reference proteome</keyword>
<evidence type="ECO:0000256" key="2">
    <source>
        <dbReference type="ARBA" id="ARBA00004429"/>
    </source>
</evidence>
<comment type="subcellular location">
    <subcellularLocation>
        <location evidence="2">Cell inner membrane</location>
        <topology evidence="2">Multi-pass membrane protein</topology>
    </subcellularLocation>
</comment>
<dbReference type="InterPro" id="IPR003661">
    <property type="entry name" value="HisK_dim/P_dom"/>
</dbReference>
<dbReference type="Proteomes" id="UP001589628">
    <property type="component" value="Unassembled WGS sequence"/>
</dbReference>
<keyword evidence="8 14" id="KW-0547">Nucleotide-binding</keyword>
<dbReference type="InterPro" id="IPR005467">
    <property type="entry name" value="His_kinase_dom"/>
</dbReference>
<dbReference type="Pfam" id="PF02518">
    <property type="entry name" value="HATPase_c"/>
    <property type="match status" value="1"/>
</dbReference>
<keyword evidence="5" id="KW-0597">Phosphoprotein</keyword>
<accession>A0ABV5Z9U7</accession>
<evidence type="ECO:0000256" key="14">
    <source>
        <dbReference type="RuleBase" id="RU364088"/>
    </source>
</evidence>
<dbReference type="Pfam" id="PF00672">
    <property type="entry name" value="HAMP"/>
    <property type="match status" value="1"/>
</dbReference>
<keyword evidence="7 14" id="KW-0812">Transmembrane</keyword>
<dbReference type="EMBL" id="JBHLZN010000002">
    <property type="protein sequence ID" value="MFB9886041.1"/>
    <property type="molecule type" value="Genomic_DNA"/>
</dbReference>
<feature type="transmembrane region" description="Helical" evidence="14">
    <location>
        <begin position="166"/>
        <end position="185"/>
    </location>
</feature>
<evidence type="ECO:0000256" key="9">
    <source>
        <dbReference type="ARBA" id="ARBA00022777"/>
    </source>
</evidence>
<evidence type="ECO:0000259" key="16">
    <source>
        <dbReference type="PROSITE" id="PS50885"/>
    </source>
</evidence>
<keyword evidence="4 14" id="KW-0997">Cell inner membrane</keyword>
<dbReference type="GO" id="GO:0004673">
    <property type="term" value="F:protein histidine kinase activity"/>
    <property type="evidence" value="ECO:0007669"/>
    <property type="project" value="UniProtKB-EC"/>
</dbReference>
<dbReference type="CDD" id="cd00075">
    <property type="entry name" value="HATPase"/>
    <property type="match status" value="1"/>
</dbReference>
<dbReference type="InterPro" id="IPR036890">
    <property type="entry name" value="HATPase_C_sf"/>
</dbReference>
<feature type="domain" description="HAMP" evidence="16">
    <location>
        <begin position="186"/>
        <end position="239"/>
    </location>
</feature>
<gene>
    <name evidence="17" type="ORF">ACFFLH_06440</name>
</gene>
<keyword evidence="9 14" id="KW-0418">Kinase</keyword>
<keyword evidence="6 14" id="KW-0808">Transferase</keyword>
<evidence type="ECO:0000256" key="8">
    <source>
        <dbReference type="ARBA" id="ARBA00022741"/>
    </source>
</evidence>
<dbReference type="PROSITE" id="PS50109">
    <property type="entry name" value="HIS_KIN"/>
    <property type="match status" value="1"/>
</dbReference>
<dbReference type="Pfam" id="PF21085">
    <property type="entry name" value="CusS"/>
    <property type="match status" value="1"/>
</dbReference>
<comment type="catalytic activity">
    <reaction evidence="1 14">
        <text>ATP + protein L-histidine = ADP + protein N-phospho-L-histidine.</text>
        <dbReference type="EC" id="2.7.13.3"/>
    </reaction>
</comment>
<dbReference type="PANTHER" id="PTHR45436:SF15">
    <property type="entry name" value="SENSOR HISTIDINE KINASE CUSS"/>
    <property type="match status" value="1"/>
</dbReference>
<comment type="function">
    <text evidence="14">Member of a two-component regulatory system.</text>
</comment>
<feature type="domain" description="Histidine kinase" evidence="15">
    <location>
        <begin position="247"/>
        <end position="461"/>
    </location>
</feature>
<evidence type="ECO:0000256" key="1">
    <source>
        <dbReference type="ARBA" id="ARBA00000085"/>
    </source>
</evidence>
<evidence type="ECO:0000256" key="10">
    <source>
        <dbReference type="ARBA" id="ARBA00022840"/>
    </source>
</evidence>
<keyword evidence="13 14" id="KW-0472">Membrane</keyword>
<keyword evidence="3 14" id="KW-1003">Cell membrane</keyword>
<dbReference type="InterPro" id="IPR004358">
    <property type="entry name" value="Sig_transdc_His_kin-like_C"/>
</dbReference>
<comment type="caution">
    <text evidence="17">The sequence shown here is derived from an EMBL/GenBank/DDBJ whole genome shotgun (WGS) entry which is preliminary data.</text>
</comment>
<dbReference type="InterPro" id="IPR003594">
    <property type="entry name" value="HATPase_dom"/>
</dbReference>
<dbReference type="InterPro" id="IPR048590">
    <property type="entry name" value="CusS-like_sensor"/>
</dbReference>
<dbReference type="Gene3D" id="6.10.340.10">
    <property type="match status" value="1"/>
</dbReference>
<dbReference type="PROSITE" id="PS50885">
    <property type="entry name" value="HAMP"/>
    <property type="match status" value="1"/>
</dbReference>
<evidence type="ECO:0000259" key="15">
    <source>
        <dbReference type="PROSITE" id="PS50109"/>
    </source>
</evidence>
<keyword evidence="10 14" id="KW-0067">ATP-binding</keyword>
<keyword evidence="12 14" id="KW-0902">Two-component regulatory system</keyword>
<feature type="transmembrane region" description="Helical" evidence="14">
    <location>
        <begin position="6"/>
        <end position="29"/>
    </location>
</feature>
<dbReference type="Pfam" id="PF00512">
    <property type="entry name" value="HisKA"/>
    <property type="match status" value="1"/>
</dbReference>
<evidence type="ECO:0000256" key="5">
    <source>
        <dbReference type="ARBA" id="ARBA00022553"/>
    </source>
</evidence>
<dbReference type="PANTHER" id="PTHR45436">
    <property type="entry name" value="SENSOR HISTIDINE KINASE YKOH"/>
    <property type="match status" value="1"/>
</dbReference>
<dbReference type="RefSeq" id="WP_035460470.1">
    <property type="nucleotide sequence ID" value="NZ_JBHLZN010000002.1"/>
</dbReference>
<dbReference type="NCBIfam" id="TIGR01386">
    <property type="entry name" value="cztS_silS_copS"/>
    <property type="match status" value="1"/>
</dbReference>
<reference evidence="17 18" key="1">
    <citation type="submission" date="2024-09" db="EMBL/GenBank/DDBJ databases">
        <authorList>
            <person name="Sun Q."/>
            <person name="Mori K."/>
        </authorList>
    </citation>
    <scope>NUCLEOTIDE SEQUENCE [LARGE SCALE GENOMIC DNA]</scope>
    <source>
        <strain evidence="17 18">ATCC 51285</strain>
    </source>
</reference>
<keyword evidence="11 14" id="KW-1133">Transmembrane helix</keyword>
<evidence type="ECO:0000256" key="7">
    <source>
        <dbReference type="ARBA" id="ARBA00022692"/>
    </source>
</evidence>
<name>A0ABV5Z9U7_9GAMM</name>
<dbReference type="SMART" id="SM00387">
    <property type="entry name" value="HATPase_c"/>
    <property type="match status" value="1"/>
</dbReference>
<dbReference type="InterPro" id="IPR003660">
    <property type="entry name" value="HAMP_dom"/>
</dbReference>
<evidence type="ECO:0000256" key="3">
    <source>
        <dbReference type="ARBA" id="ARBA00022475"/>
    </source>
</evidence>
<protein>
    <recommendedName>
        <fullName evidence="14">Sensor protein</fullName>
        <ecNumber evidence="14">2.7.13.3</ecNumber>
    </recommendedName>
</protein>
<dbReference type="InterPro" id="IPR036097">
    <property type="entry name" value="HisK_dim/P_sf"/>
</dbReference>
<dbReference type="InterPro" id="IPR050428">
    <property type="entry name" value="TCS_sensor_his_kinase"/>
</dbReference>
<dbReference type="Gene3D" id="3.30.565.10">
    <property type="entry name" value="Histidine kinase-like ATPase, C-terminal domain"/>
    <property type="match status" value="1"/>
</dbReference>
<proteinExistence type="predicted"/>
<evidence type="ECO:0000313" key="18">
    <source>
        <dbReference type="Proteomes" id="UP001589628"/>
    </source>
</evidence>
<dbReference type="EC" id="2.7.13.3" evidence="14"/>
<evidence type="ECO:0000256" key="12">
    <source>
        <dbReference type="ARBA" id="ARBA00023012"/>
    </source>
</evidence>
<sequence length="464" mass="51701">MGRLSLTWRLTLLFVLVSTSVLLVLNWIIQVAIERHFIEQDRQLLDSKASIVQALVERVQHPQDLPRLQADLNAFFGNDHMLGVRVEVASQVLFNHGVEDFPDQVNKEYDQDGQSTLFEWRQQGRDYRGRVLTLWRALPEDTPIRVLLASDIQHHQQFSQAFSRTLVFYVLAAALVSGLLGWLAVRGGLAPLRVMQARAAVLTANRLDHRLPEKAVPVELAGLAQELNQMLARLEDAFRRLSDFSSDLAHELRTPISNLMTQTQVTLSQSRDAAAYRDALASNAEELERLARIISDMLFLAKAEHGLMLPSCSELQLEQEVAELLEFYDALAEASDIQLSQQGQGSLQGDRLMLRRALSNLLANALRYTPAGGQVVVRISSDELGVQLEVENQGETIAAEALPHLFERFYRADPARSHGQTEGAGLGLAITQAIVQAHQGQISVRSAAGLTCFCMRFPRLFQAG</sequence>
<dbReference type="SMART" id="SM00304">
    <property type="entry name" value="HAMP"/>
    <property type="match status" value="1"/>
</dbReference>
<dbReference type="InterPro" id="IPR006290">
    <property type="entry name" value="CztS_silS_copS"/>
</dbReference>
<evidence type="ECO:0000256" key="11">
    <source>
        <dbReference type="ARBA" id="ARBA00022989"/>
    </source>
</evidence>
<dbReference type="CDD" id="cd00082">
    <property type="entry name" value="HisKA"/>
    <property type="match status" value="1"/>
</dbReference>
<dbReference type="SUPFAM" id="SSF47384">
    <property type="entry name" value="Homodimeric domain of signal transducing histidine kinase"/>
    <property type="match status" value="1"/>
</dbReference>
<dbReference type="SMART" id="SM00388">
    <property type="entry name" value="HisKA"/>
    <property type="match status" value="1"/>
</dbReference>
<dbReference type="Gene3D" id="1.10.287.130">
    <property type="match status" value="1"/>
</dbReference>